<dbReference type="Gene3D" id="1.10.1750.10">
    <property type="match status" value="1"/>
</dbReference>
<dbReference type="OrthoDB" id="7476630at2"/>
<dbReference type="EMBL" id="LT960614">
    <property type="protein sequence ID" value="SON54866.1"/>
    <property type="molecule type" value="Genomic_DNA"/>
</dbReference>
<dbReference type="InterPro" id="IPR045599">
    <property type="entry name" value="DUF6456"/>
</dbReference>
<dbReference type="GO" id="GO:0006270">
    <property type="term" value="P:DNA replication initiation"/>
    <property type="evidence" value="ECO:0007669"/>
    <property type="project" value="InterPro"/>
</dbReference>
<dbReference type="SMART" id="SM00760">
    <property type="entry name" value="Bac_DnaA_C"/>
    <property type="match status" value="1"/>
</dbReference>
<keyword evidence="4" id="KW-1185">Reference proteome</keyword>
<feature type="region of interest" description="Disordered" evidence="1">
    <location>
        <begin position="341"/>
        <end position="365"/>
    </location>
</feature>
<evidence type="ECO:0000313" key="3">
    <source>
        <dbReference type="EMBL" id="SON54866.1"/>
    </source>
</evidence>
<dbReference type="Proteomes" id="UP000223606">
    <property type="component" value="Chromosome 1"/>
</dbReference>
<sequence length="365" mass="39283">MSIAETNDPRRRPLSPSHPALQPPFQETHRPSSDSMHSRPASAASPGAGAGPATLASDDASAAGLLALIRMVCAAYRIGPSRLLDHRRAARALRPAYHDVIYLARVHLDMPAAAIARALSRDATLVCHVCRRIEMDRDDPETDRRLDALAAGIDALLAAGQAANPLPSQSSTETDMTISKARLSRTTVITEDGEALTLEVDLGESPLGWLRSRKDKSGQPLIDDAAFAAGERFRRDFTVAGLEYRTTMNWEALASGGLAHRSAGQHDALTVGEAAMAARKRLSGAIEAVGPDLGDVLLDVCAFLKPLTEVERQRGWPARSAKLMLLTALNALARHYRLRPATPAGHSRSGNSIRHWGTSDYRPKP</sequence>
<dbReference type="GO" id="GO:0006275">
    <property type="term" value="P:regulation of DNA replication"/>
    <property type="evidence" value="ECO:0007669"/>
    <property type="project" value="InterPro"/>
</dbReference>
<accession>A0A2C9D3M1</accession>
<dbReference type="RefSeq" id="WP_099555450.1">
    <property type="nucleotide sequence ID" value="NZ_LT960614.1"/>
</dbReference>
<dbReference type="AlphaFoldDB" id="A0A2C9D3M1"/>
<name>A0A2C9D3M1_9HYPH</name>
<feature type="domain" description="Chromosomal replication initiator DnaA C-terminal" evidence="2">
    <location>
        <begin position="64"/>
        <end position="133"/>
    </location>
</feature>
<dbReference type="Pfam" id="PF20057">
    <property type="entry name" value="DUF6456"/>
    <property type="match status" value="1"/>
</dbReference>
<dbReference type="InterPro" id="IPR010921">
    <property type="entry name" value="Trp_repressor/repl_initiator"/>
</dbReference>
<dbReference type="GO" id="GO:0043565">
    <property type="term" value="F:sequence-specific DNA binding"/>
    <property type="evidence" value="ECO:0007669"/>
    <property type="project" value="InterPro"/>
</dbReference>
<feature type="region of interest" description="Disordered" evidence="1">
    <location>
        <begin position="1"/>
        <end position="54"/>
    </location>
</feature>
<dbReference type="KEGG" id="hdi:HDIA_1325"/>
<evidence type="ECO:0000256" key="1">
    <source>
        <dbReference type="SAM" id="MobiDB-lite"/>
    </source>
</evidence>
<dbReference type="GO" id="GO:0005524">
    <property type="term" value="F:ATP binding"/>
    <property type="evidence" value="ECO:0007669"/>
    <property type="project" value="InterPro"/>
</dbReference>
<evidence type="ECO:0000259" key="2">
    <source>
        <dbReference type="SMART" id="SM00760"/>
    </source>
</evidence>
<organism evidence="3 4">
    <name type="scientific">Hartmannibacter diazotrophicus</name>
    <dbReference type="NCBI Taxonomy" id="1482074"/>
    <lineage>
        <taxon>Bacteria</taxon>
        <taxon>Pseudomonadati</taxon>
        <taxon>Pseudomonadota</taxon>
        <taxon>Alphaproteobacteria</taxon>
        <taxon>Hyphomicrobiales</taxon>
        <taxon>Pleomorphomonadaceae</taxon>
        <taxon>Hartmannibacter</taxon>
    </lineage>
</organism>
<reference evidence="4" key="1">
    <citation type="submission" date="2017-09" db="EMBL/GenBank/DDBJ databases">
        <title>Genome sequence of Nannocystis excedens DSM 71.</title>
        <authorList>
            <person name="Blom J."/>
        </authorList>
    </citation>
    <scope>NUCLEOTIDE SEQUENCE [LARGE SCALE GENOMIC DNA]</scope>
    <source>
        <strain evidence="4">type strain: E19</strain>
    </source>
</reference>
<evidence type="ECO:0000313" key="4">
    <source>
        <dbReference type="Proteomes" id="UP000223606"/>
    </source>
</evidence>
<feature type="compositionally biased region" description="Low complexity" evidence="1">
    <location>
        <begin position="40"/>
        <end position="54"/>
    </location>
</feature>
<proteinExistence type="predicted"/>
<gene>
    <name evidence="3" type="ORF">HDIA_1325</name>
</gene>
<dbReference type="SUPFAM" id="SSF48295">
    <property type="entry name" value="TrpR-like"/>
    <property type="match status" value="1"/>
</dbReference>
<protein>
    <submittedName>
        <fullName evidence="3">Chromosomal replication initiator protein DnaA</fullName>
    </submittedName>
</protein>
<dbReference type="InterPro" id="IPR013159">
    <property type="entry name" value="DnaA_C"/>
</dbReference>